<evidence type="ECO:0000313" key="2">
    <source>
        <dbReference type="EMBL" id="OSZ55578.1"/>
    </source>
</evidence>
<reference evidence="2 3" key="1">
    <citation type="submission" date="2016-12" db="EMBL/GenBank/DDBJ databases">
        <title>Genome Mining:The Detection of Biosynthetic Gene Clusters to Aid in the Expression of Curamycin A produced by Streptomyces sp. strain CZA14.</title>
        <authorList>
            <person name="Durrell K.A."/>
            <person name="Kirby B.M."/>
            <person name="Khan W."/>
            <person name="Mthethwa T."/>
            <person name="Le Roes-Hill M."/>
        </authorList>
    </citation>
    <scope>NUCLEOTIDE SEQUENCE [LARGE SCALE GENOMIC DNA]</scope>
    <source>
        <strain evidence="2 3">CZA14</strain>
    </source>
</reference>
<feature type="chain" id="PRO_5047426559" description="Lipoprotein" evidence="1">
    <location>
        <begin position="27"/>
        <end position="171"/>
    </location>
</feature>
<comment type="caution">
    <text evidence="2">The sequence shown here is derived from an EMBL/GenBank/DDBJ whole genome shotgun (WGS) entry which is preliminary data.</text>
</comment>
<evidence type="ECO:0008006" key="4">
    <source>
        <dbReference type="Google" id="ProtNLM"/>
    </source>
</evidence>
<dbReference type="EMBL" id="MRYD01000468">
    <property type="protein sequence ID" value="OSZ55578.1"/>
    <property type="molecule type" value="Genomic_DNA"/>
</dbReference>
<keyword evidence="3" id="KW-1185">Reference proteome</keyword>
<organism evidence="2 3">
    <name type="scientific">Streptomyces pharetrae CZA14</name>
    <dbReference type="NCBI Taxonomy" id="1144883"/>
    <lineage>
        <taxon>Bacteria</taxon>
        <taxon>Bacillati</taxon>
        <taxon>Actinomycetota</taxon>
        <taxon>Actinomycetes</taxon>
        <taxon>Kitasatosporales</taxon>
        <taxon>Streptomycetaceae</taxon>
        <taxon>Streptomyces</taxon>
    </lineage>
</organism>
<accession>A0ABX3Y6U6</accession>
<dbReference type="Proteomes" id="UP000194266">
    <property type="component" value="Unassembled WGS sequence"/>
</dbReference>
<evidence type="ECO:0000313" key="3">
    <source>
        <dbReference type="Proteomes" id="UP000194266"/>
    </source>
</evidence>
<name>A0ABX3Y6U6_9ACTN</name>
<gene>
    <name evidence="2" type="ORF">OQI_37705</name>
</gene>
<evidence type="ECO:0000256" key="1">
    <source>
        <dbReference type="SAM" id="SignalP"/>
    </source>
</evidence>
<protein>
    <recommendedName>
        <fullName evidence="4">Lipoprotein</fullName>
    </recommendedName>
</protein>
<keyword evidence="1" id="KW-0732">Signal</keyword>
<sequence>MRAIRVASAALLGLTALGMTAPAAHARGDETGFQGTVLPQTIAAGGQVTLRAVGCATDVRVSSGIFEDVVIRRGESHAKAVVDWDVKAGASYAITFYCGTFWQTSNVTIAGGRQGHSPTPAPIVPSRGAHAGEGGTVAGFDLREIGLGALLITGSIGAAYHLSRRTGDDGA</sequence>
<dbReference type="RefSeq" id="WP_086173575.1">
    <property type="nucleotide sequence ID" value="NZ_MRYD01000468.1"/>
</dbReference>
<proteinExistence type="predicted"/>
<feature type="signal peptide" evidence="1">
    <location>
        <begin position="1"/>
        <end position="26"/>
    </location>
</feature>